<feature type="compositionally biased region" description="Basic and acidic residues" evidence="1">
    <location>
        <begin position="49"/>
        <end position="66"/>
    </location>
</feature>
<gene>
    <name evidence="3" type="ORF">G9470_20250</name>
</gene>
<sequence length="66" mass="7424">MEFMTASQAAKLWNISQRRVQVLCSEGRIPGVFKLGDAWAIPANSSKPCDSRLKQTKKEQPENECN</sequence>
<evidence type="ECO:0000313" key="4">
    <source>
        <dbReference type="Proteomes" id="UP000539052"/>
    </source>
</evidence>
<dbReference type="InterPro" id="IPR041657">
    <property type="entry name" value="HTH_17"/>
</dbReference>
<evidence type="ECO:0000259" key="2">
    <source>
        <dbReference type="Pfam" id="PF12728"/>
    </source>
</evidence>
<name>A0ABX1VVN3_9FIRM</name>
<feature type="region of interest" description="Disordered" evidence="1">
    <location>
        <begin position="45"/>
        <end position="66"/>
    </location>
</feature>
<keyword evidence="4" id="KW-1185">Reference proteome</keyword>
<evidence type="ECO:0000313" key="3">
    <source>
        <dbReference type="EMBL" id="NNJ32100.1"/>
    </source>
</evidence>
<dbReference type="Proteomes" id="UP000539052">
    <property type="component" value="Unassembled WGS sequence"/>
</dbReference>
<evidence type="ECO:0000256" key="1">
    <source>
        <dbReference type="SAM" id="MobiDB-lite"/>
    </source>
</evidence>
<comment type="caution">
    <text evidence="3">The sequence shown here is derived from an EMBL/GenBank/DDBJ whole genome shotgun (WGS) entry which is preliminary data.</text>
</comment>
<dbReference type="Pfam" id="PF12728">
    <property type="entry name" value="HTH_17"/>
    <property type="match status" value="1"/>
</dbReference>
<reference evidence="3 4" key="1">
    <citation type="submission" date="2020-03" db="EMBL/GenBank/DDBJ databases">
        <title>Genome Sequence of industrial isolate, B5A.</title>
        <authorList>
            <person name="Sharma S."/>
            <person name="Patil P.B."/>
            <person name="Korpole S."/>
        </authorList>
    </citation>
    <scope>NUCLEOTIDE SEQUENCE [LARGE SCALE GENOMIC DNA]</scope>
    <source>
        <strain evidence="3 4">PI-S10-B5A</strain>
    </source>
</reference>
<proteinExistence type="predicted"/>
<protein>
    <submittedName>
        <fullName evidence="3">Helix-turn-helix domain-containing protein</fullName>
    </submittedName>
</protein>
<accession>A0ABX1VVN3</accession>
<organism evidence="3 4">
    <name type="scientific">Lacrimispora defluvii</name>
    <dbReference type="NCBI Taxonomy" id="2719233"/>
    <lineage>
        <taxon>Bacteria</taxon>
        <taxon>Bacillati</taxon>
        <taxon>Bacillota</taxon>
        <taxon>Clostridia</taxon>
        <taxon>Lachnospirales</taxon>
        <taxon>Lachnospiraceae</taxon>
        <taxon>Lacrimispora</taxon>
    </lineage>
</organism>
<feature type="domain" description="Helix-turn-helix" evidence="2">
    <location>
        <begin position="3"/>
        <end position="43"/>
    </location>
</feature>
<dbReference type="RefSeq" id="WP_170823205.1">
    <property type="nucleotide sequence ID" value="NZ_JAAOXG010000046.1"/>
</dbReference>
<dbReference type="EMBL" id="JAAOXG010000046">
    <property type="protein sequence ID" value="NNJ32100.1"/>
    <property type="molecule type" value="Genomic_DNA"/>
</dbReference>